<comment type="caution">
    <text evidence="1">The sequence shown here is derived from an EMBL/GenBank/DDBJ whole genome shotgun (WGS) entry which is preliminary data.</text>
</comment>
<sequence>MINICELYEDDKDYWGDKSEGDIKRGLVAAAASVGLRADSDRYCWADHPSLKKESCSG</sequence>
<protein>
    <submittedName>
        <fullName evidence="1">Uncharacterized protein</fullName>
    </submittedName>
</protein>
<dbReference type="EMBL" id="QRDJ01000013">
    <property type="protein sequence ID" value="REC93304.1"/>
    <property type="molecule type" value="Genomic_DNA"/>
</dbReference>
<evidence type="ECO:0000313" key="1">
    <source>
        <dbReference type="EMBL" id="REC93304.1"/>
    </source>
</evidence>
<dbReference type="AlphaFoldDB" id="A0A3D9DSC6"/>
<dbReference type="Proteomes" id="UP000256334">
    <property type="component" value="Unassembled WGS sequence"/>
</dbReference>
<organism evidence="1 2">
    <name type="scientific">Kushneria indalinina DSM 14324</name>
    <dbReference type="NCBI Taxonomy" id="1122140"/>
    <lineage>
        <taxon>Bacteria</taxon>
        <taxon>Pseudomonadati</taxon>
        <taxon>Pseudomonadota</taxon>
        <taxon>Gammaproteobacteria</taxon>
        <taxon>Oceanospirillales</taxon>
        <taxon>Halomonadaceae</taxon>
        <taxon>Kushneria</taxon>
    </lineage>
</organism>
<keyword evidence="2" id="KW-1185">Reference proteome</keyword>
<accession>A0A3D9DSC6</accession>
<evidence type="ECO:0000313" key="2">
    <source>
        <dbReference type="Proteomes" id="UP000256334"/>
    </source>
</evidence>
<gene>
    <name evidence="1" type="ORF">C8D72_3460</name>
</gene>
<proteinExistence type="predicted"/>
<reference evidence="1 2" key="1">
    <citation type="submission" date="2018-07" db="EMBL/GenBank/DDBJ databases">
        <title>Genomic Encyclopedia of Type Strains, Phase IV (KMG-IV): sequencing the most valuable type-strain genomes for metagenomic binning, comparative biology and taxonomic classification.</title>
        <authorList>
            <person name="Goeker M."/>
        </authorList>
    </citation>
    <scope>NUCLEOTIDE SEQUENCE [LARGE SCALE GENOMIC DNA]</scope>
    <source>
        <strain evidence="1 2">DSM 14324</strain>
    </source>
</reference>
<name>A0A3D9DSC6_9GAMM</name>